<protein>
    <submittedName>
        <fullName evidence="1">Uncharacterized protein</fullName>
    </submittedName>
</protein>
<reference evidence="1 2" key="1">
    <citation type="journal article" date="2017" name="Front. Microbiol.">
        <title>Phaeobacter piscinae sp. nov., a species of the Roseobacter group and potential aquaculture probiont.</title>
        <authorList>
            <person name="Sonnenschein E.C."/>
            <person name="Phippen C.B.W."/>
            <person name="Nielsen K.F."/>
            <person name="Mateiu R.V."/>
            <person name="Melchiorsen J."/>
            <person name="Gram L."/>
            <person name="Overmann J."/>
            <person name="Freese H.M."/>
        </authorList>
    </citation>
    <scope>NUCLEOTIDE SEQUENCE [LARGE SCALE GENOMIC DNA]</scope>
    <source>
        <strain evidence="1 2">P88</strain>
        <plasmid evidence="1">pP88_b</plasmid>
    </source>
</reference>
<accession>A0A2I7KFK1</accession>
<reference evidence="1 2" key="2">
    <citation type="journal article" date="2017" name="Genome Biol. Evol.">
        <title>Trajectories and Drivers of Genome Evolution in Surface-Associated Marine Phaeobacter.</title>
        <authorList>
            <person name="Freese H.M."/>
            <person name="Sikorski J."/>
            <person name="Bunk B."/>
            <person name="Scheuner C."/>
            <person name="Meier-Kolthoff J.P."/>
            <person name="Sproer C."/>
            <person name="Gram L."/>
            <person name="Overmann J."/>
        </authorList>
    </citation>
    <scope>NUCLEOTIDE SEQUENCE [LARGE SCALE GENOMIC DNA]</scope>
    <source>
        <strain evidence="1 2">P88</strain>
        <plasmid evidence="1">pP88_b</plasmid>
    </source>
</reference>
<gene>
    <name evidence="1" type="ORF">PhaeoP88_04061</name>
</gene>
<dbReference type="RefSeq" id="WP_254696714.1">
    <property type="nucleotide sequence ID" value="NZ_CP010727.1"/>
</dbReference>
<evidence type="ECO:0000313" key="1">
    <source>
        <dbReference type="EMBL" id="AUR01373.1"/>
    </source>
</evidence>
<name>A0A2I7KFK1_9RHOB</name>
<dbReference type="EMBL" id="CP010727">
    <property type="protein sequence ID" value="AUR01373.1"/>
    <property type="molecule type" value="Genomic_DNA"/>
</dbReference>
<organism evidence="1 2">
    <name type="scientific">Phaeobacter inhibens</name>
    <dbReference type="NCBI Taxonomy" id="221822"/>
    <lineage>
        <taxon>Bacteria</taxon>
        <taxon>Pseudomonadati</taxon>
        <taxon>Pseudomonadota</taxon>
        <taxon>Alphaproteobacteria</taxon>
        <taxon>Rhodobacterales</taxon>
        <taxon>Roseobacteraceae</taxon>
        <taxon>Phaeobacter</taxon>
    </lineage>
</organism>
<dbReference type="AlphaFoldDB" id="A0A2I7KFK1"/>
<proteinExistence type="predicted"/>
<keyword evidence="1" id="KW-0614">Plasmid</keyword>
<geneLocation type="plasmid" evidence="2">
    <name>pp88_b</name>
</geneLocation>
<evidence type="ECO:0000313" key="2">
    <source>
        <dbReference type="Proteomes" id="UP000236447"/>
    </source>
</evidence>
<dbReference type="Proteomes" id="UP000236447">
    <property type="component" value="Plasmid pP88_b"/>
</dbReference>
<sequence>MGYQVELTENETEILNGIELDQTALDHEQYQRQAPLILELLRSLAKRNAIPEIRLKYWSDPEYHIGRLKTSYRGRFERNGNQGDEIYIHPNFLPYLQYFLFGAQLPTAAIAEFEKVVGKPEWISSGDITDINKGTRDIVRKYGLQDQDEEFYRLALDVGLDQWFAKSVRDAVKQVR</sequence>